<dbReference type="CDD" id="cd06261">
    <property type="entry name" value="TM_PBP2"/>
    <property type="match status" value="1"/>
</dbReference>
<reference evidence="10" key="1">
    <citation type="submission" date="2013-08" db="EMBL/GenBank/DDBJ databases">
        <title>Intrasporangium oryzae NRRL B-24470.</title>
        <authorList>
            <person name="Liu H."/>
            <person name="Wang G."/>
        </authorList>
    </citation>
    <scope>NUCLEOTIDE SEQUENCE [LARGE SCALE GENOMIC DNA]</scope>
    <source>
        <strain evidence="10">Q5-1</strain>
    </source>
</reference>
<evidence type="ECO:0000256" key="4">
    <source>
        <dbReference type="ARBA" id="ARBA00022692"/>
    </source>
</evidence>
<dbReference type="Proteomes" id="UP000019494">
    <property type="component" value="Unassembled WGS sequence"/>
</dbReference>
<keyword evidence="10" id="KW-1185">Reference proteome</keyword>
<comment type="subcellular location">
    <subcellularLocation>
        <location evidence="1 7">Cell membrane</location>
        <topology evidence="1 7">Multi-pass membrane protein</topology>
    </subcellularLocation>
</comment>
<evidence type="ECO:0000256" key="5">
    <source>
        <dbReference type="ARBA" id="ARBA00022989"/>
    </source>
</evidence>
<dbReference type="PROSITE" id="PS50928">
    <property type="entry name" value="ABC_TM1"/>
    <property type="match status" value="1"/>
</dbReference>
<dbReference type="Pfam" id="PF19300">
    <property type="entry name" value="BPD_transp_1_N"/>
    <property type="match status" value="1"/>
</dbReference>
<name>W9GMX3_9MICO</name>
<keyword evidence="3" id="KW-1003">Cell membrane</keyword>
<evidence type="ECO:0000256" key="2">
    <source>
        <dbReference type="ARBA" id="ARBA00022448"/>
    </source>
</evidence>
<proteinExistence type="inferred from homology"/>
<dbReference type="InterPro" id="IPR035906">
    <property type="entry name" value="MetI-like_sf"/>
</dbReference>
<feature type="transmembrane region" description="Helical" evidence="7">
    <location>
        <begin position="147"/>
        <end position="171"/>
    </location>
</feature>
<gene>
    <name evidence="9" type="ORF">N864_02515</name>
</gene>
<keyword evidence="2 7" id="KW-0813">Transport</keyword>
<keyword evidence="6 7" id="KW-0472">Membrane</keyword>
<dbReference type="AlphaFoldDB" id="W9GMX3"/>
<evidence type="ECO:0000313" key="9">
    <source>
        <dbReference type="EMBL" id="EWT07601.1"/>
    </source>
</evidence>
<evidence type="ECO:0000313" key="10">
    <source>
        <dbReference type="Proteomes" id="UP000019494"/>
    </source>
</evidence>
<dbReference type="GO" id="GO:0055085">
    <property type="term" value="P:transmembrane transport"/>
    <property type="evidence" value="ECO:0007669"/>
    <property type="project" value="InterPro"/>
</dbReference>
<evidence type="ECO:0000256" key="6">
    <source>
        <dbReference type="ARBA" id="ARBA00023136"/>
    </source>
</evidence>
<evidence type="ECO:0000259" key="8">
    <source>
        <dbReference type="PROSITE" id="PS50928"/>
    </source>
</evidence>
<keyword evidence="5 7" id="KW-1133">Transmembrane helix</keyword>
<dbReference type="Pfam" id="PF00528">
    <property type="entry name" value="BPD_transp_1"/>
    <property type="match status" value="1"/>
</dbReference>
<feature type="domain" description="ABC transmembrane type-1" evidence="8">
    <location>
        <begin position="111"/>
        <end position="318"/>
    </location>
</feature>
<accession>W9GMX3</accession>
<dbReference type="PATRIC" id="fig|584657.3.peg.444"/>
<feature type="transmembrane region" description="Helical" evidence="7">
    <location>
        <begin position="295"/>
        <end position="321"/>
    </location>
</feature>
<comment type="caution">
    <text evidence="9">The sequence shown here is derived from an EMBL/GenBank/DDBJ whole genome shotgun (WGS) entry which is preliminary data.</text>
</comment>
<dbReference type="EMBL" id="AWQS01000008">
    <property type="protein sequence ID" value="EWT07601.1"/>
    <property type="molecule type" value="Genomic_DNA"/>
</dbReference>
<protein>
    <submittedName>
        <fullName evidence="9">ABC transporter permease</fullName>
    </submittedName>
</protein>
<feature type="transmembrane region" description="Helical" evidence="7">
    <location>
        <begin position="111"/>
        <end position="135"/>
    </location>
</feature>
<dbReference type="InterPro" id="IPR000515">
    <property type="entry name" value="MetI-like"/>
</dbReference>
<dbReference type="PANTHER" id="PTHR30465">
    <property type="entry name" value="INNER MEMBRANE ABC TRANSPORTER"/>
    <property type="match status" value="1"/>
</dbReference>
<dbReference type="GO" id="GO:0005886">
    <property type="term" value="C:plasma membrane"/>
    <property type="evidence" value="ECO:0007669"/>
    <property type="project" value="UniProtKB-SubCell"/>
</dbReference>
<dbReference type="OrthoDB" id="5169641at2"/>
<feature type="transmembrane region" description="Helical" evidence="7">
    <location>
        <begin position="248"/>
        <end position="275"/>
    </location>
</feature>
<dbReference type="SUPFAM" id="SSF161098">
    <property type="entry name" value="MetI-like"/>
    <property type="match status" value="1"/>
</dbReference>
<keyword evidence="4 7" id="KW-0812">Transmembrane</keyword>
<organism evidence="9 10">
    <name type="scientific">Intrasporangium chromatireducens Q5-1</name>
    <dbReference type="NCBI Taxonomy" id="584657"/>
    <lineage>
        <taxon>Bacteria</taxon>
        <taxon>Bacillati</taxon>
        <taxon>Actinomycetota</taxon>
        <taxon>Actinomycetes</taxon>
        <taxon>Micrococcales</taxon>
        <taxon>Intrasporangiaceae</taxon>
        <taxon>Intrasporangium</taxon>
    </lineage>
</organism>
<sequence length="328" mass="35421">MLTYILRRLGLAFTVLMATLVSAFLLFFAGPADPAQAMCPEQRCSPARLAQIRESLGLDRPLPVQFTEYFSGLFVGRDIPYAGDTIHCSAPCLGMSFLTKRPVSEEIFSRFPATVLLTAGVVVIMVIVGVLIGVLASTVRGTALDRILIGGSQVFGAIPYYVMALIFALYTTRFHSIFPQAGSMSEGLLNFLPGLIAPWLILGLVSATGYTRYTRNSMLDSLSMDYVRTARSKGITERKVVGKHALRAALSPVVTILGLDIAALLSGTLVTERIFEIDGIGKLSLDALGRDDLPIILGTVLVTAVIVVTMNLIVDIAYSFVDPRVRLS</sequence>
<evidence type="ECO:0000256" key="3">
    <source>
        <dbReference type="ARBA" id="ARBA00022475"/>
    </source>
</evidence>
<evidence type="ECO:0000256" key="7">
    <source>
        <dbReference type="RuleBase" id="RU363032"/>
    </source>
</evidence>
<evidence type="ECO:0000256" key="1">
    <source>
        <dbReference type="ARBA" id="ARBA00004651"/>
    </source>
</evidence>
<feature type="transmembrane region" description="Helical" evidence="7">
    <location>
        <begin position="191"/>
        <end position="210"/>
    </location>
</feature>
<comment type="similarity">
    <text evidence="7">Belongs to the binding-protein-dependent transport system permease family.</text>
</comment>
<dbReference type="Gene3D" id="1.10.3720.10">
    <property type="entry name" value="MetI-like"/>
    <property type="match status" value="1"/>
</dbReference>
<dbReference type="InterPro" id="IPR045621">
    <property type="entry name" value="BPD_transp_1_N"/>
</dbReference>
<dbReference type="PANTHER" id="PTHR30465:SF0">
    <property type="entry name" value="OLIGOPEPTIDE TRANSPORT SYSTEM PERMEASE PROTEIN APPB"/>
    <property type="match status" value="1"/>
</dbReference>
<dbReference type="RefSeq" id="WP_034712922.1">
    <property type="nucleotide sequence ID" value="NZ_AWQS01000008.1"/>
</dbReference>